<dbReference type="InterPro" id="IPR008197">
    <property type="entry name" value="WAP_dom"/>
</dbReference>
<dbReference type="CDD" id="cd00199">
    <property type="entry name" value="WAP"/>
    <property type="match status" value="1"/>
</dbReference>
<organism evidence="4 6">
    <name type="scientific">Adineta steineri</name>
    <dbReference type="NCBI Taxonomy" id="433720"/>
    <lineage>
        <taxon>Eukaryota</taxon>
        <taxon>Metazoa</taxon>
        <taxon>Spiralia</taxon>
        <taxon>Gnathifera</taxon>
        <taxon>Rotifera</taxon>
        <taxon>Eurotatoria</taxon>
        <taxon>Bdelloidea</taxon>
        <taxon>Adinetida</taxon>
        <taxon>Adinetidae</taxon>
        <taxon>Adineta</taxon>
    </lineage>
</organism>
<dbReference type="InterPro" id="IPR036514">
    <property type="entry name" value="SGNH_hydro_sf"/>
</dbReference>
<dbReference type="GO" id="GO:0005576">
    <property type="term" value="C:extracellular region"/>
    <property type="evidence" value="ECO:0007669"/>
    <property type="project" value="InterPro"/>
</dbReference>
<keyword evidence="2" id="KW-0732">Signal</keyword>
<comment type="caution">
    <text evidence="4">The sequence shown here is derived from an EMBL/GenBank/DDBJ whole genome shotgun (WGS) entry which is preliminary data.</text>
</comment>
<dbReference type="SMART" id="SM00217">
    <property type="entry name" value="WAP"/>
    <property type="match status" value="1"/>
</dbReference>
<keyword evidence="1" id="KW-0812">Transmembrane</keyword>
<dbReference type="Pfam" id="PF13472">
    <property type="entry name" value="Lipase_GDSL_2"/>
    <property type="match status" value="1"/>
</dbReference>
<dbReference type="GO" id="GO:0030414">
    <property type="term" value="F:peptidase inhibitor activity"/>
    <property type="evidence" value="ECO:0007669"/>
    <property type="project" value="InterPro"/>
</dbReference>
<dbReference type="SUPFAM" id="SSF52266">
    <property type="entry name" value="SGNH hydrolase"/>
    <property type="match status" value="1"/>
</dbReference>
<dbReference type="AlphaFoldDB" id="A0A814BTW4"/>
<protein>
    <recommendedName>
        <fullName evidence="3">WAP domain-containing protein</fullName>
    </recommendedName>
</protein>
<evidence type="ECO:0000256" key="1">
    <source>
        <dbReference type="SAM" id="Phobius"/>
    </source>
</evidence>
<feature type="transmembrane region" description="Helical" evidence="1">
    <location>
        <begin position="430"/>
        <end position="449"/>
    </location>
</feature>
<evidence type="ECO:0000259" key="3">
    <source>
        <dbReference type="SMART" id="SM00217"/>
    </source>
</evidence>
<name>A0A814BTW4_9BILA</name>
<dbReference type="InterPro" id="IPR013830">
    <property type="entry name" value="SGNH_hydro"/>
</dbReference>
<dbReference type="Proteomes" id="UP000663868">
    <property type="component" value="Unassembled WGS sequence"/>
</dbReference>
<dbReference type="Proteomes" id="UP000663860">
    <property type="component" value="Unassembled WGS sequence"/>
</dbReference>
<reference evidence="4" key="1">
    <citation type="submission" date="2021-02" db="EMBL/GenBank/DDBJ databases">
        <authorList>
            <person name="Nowell W R."/>
        </authorList>
    </citation>
    <scope>NUCLEOTIDE SEQUENCE</scope>
</reference>
<dbReference type="EMBL" id="CAJNOE010000114">
    <property type="protein sequence ID" value="CAF0931953.1"/>
    <property type="molecule type" value="Genomic_DNA"/>
</dbReference>
<evidence type="ECO:0000313" key="4">
    <source>
        <dbReference type="EMBL" id="CAF0931953.1"/>
    </source>
</evidence>
<gene>
    <name evidence="4" type="ORF">IZO911_LOCUS13923</name>
    <name evidence="5" type="ORF">KXQ929_LOCUS6226</name>
</gene>
<feature type="chain" id="PRO_5035599657" description="WAP domain-containing protein" evidence="2">
    <location>
        <begin position="23"/>
        <end position="450"/>
    </location>
</feature>
<dbReference type="Gene3D" id="3.40.50.1110">
    <property type="entry name" value="SGNH hydrolase"/>
    <property type="match status" value="1"/>
</dbReference>
<proteinExistence type="predicted"/>
<sequence>MNTISALAALLFLLLIIGSIEAKPRQRRDTSDKEGACPSSNSMFRCSRFVCPTVSGCKSDCDCPGAQKCCHVELYPSTPIAFRGLWCINEWDNSQQNYSRQLGQAFFYNNETFTLNFLDNIQNTWINHCISINKTDNQNTYQIFTDTSKGPLVYVNRTSCFWRRQISNNDIIWGQQSNGTCTQTFEIDNSNESIRYTRNALDCHYVDDENTNEILSNTPFENELLQFDQSLSNTKQNQIVFYGSSSIRFWSTLENDFSHIPLDKINRGYGGSTLKQCWQQFKRIILPLELGVGQFIVPKPRILILYAGENDIADEGETAINIQLNFREFISTIRRFFPLIPIAYISIKPSPSRFNKINEMNQTNHLIREDIQHMKNIHYIDIFNDLLTSNGTPRSELFISDNLHMNENGYAIWTRAVNNYLHMNGLISSSAIHCEISFFIFIFNLLAFFI</sequence>
<evidence type="ECO:0000256" key="2">
    <source>
        <dbReference type="SAM" id="SignalP"/>
    </source>
</evidence>
<evidence type="ECO:0000313" key="6">
    <source>
        <dbReference type="Proteomes" id="UP000663860"/>
    </source>
</evidence>
<feature type="signal peptide" evidence="2">
    <location>
        <begin position="1"/>
        <end position="22"/>
    </location>
</feature>
<feature type="domain" description="WAP" evidence="3">
    <location>
        <begin position="33"/>
        <end position="77"/>
    </location>
</feature>
<accession>A0A814BTW4</accession>
<keyword evidence="1" id="KW-0472">Membrane</keyword>
<keyword evidence="1" id="KW-1133">Transmembrane helix</keyword>
<evidence type="ECO:0000313" key="5">
    <source>
        <dbReference type="EMBL" id="CAF3622395.1"/>
    </source>
</evidence>
<dbReference type="EMBL" id="CAJOBB010000238">
    <property type="protein sequence ID" value="CAF3622395.1"/>
    <property type="molecule type" value="Genomic_DNA"/>
</dbReference>